<keyword evidence="5" id="KW-1185">Reference proteome</keyword>
<feature type="compositionally biased region" description="Basic and acidic residues" evidence="1">
    <location>
        <begin position="555"/>
        <end position="565"/>
    </location>
</feature>
<feature type="region of interest" description="Disordered" evidence="1">
    <location>
        <begin position="327"/>
        <end position="348"/>
    </location>
</feature>
<dbReference type="GO" id="GO:0005829">
    <property type="term" value="C:cytosol"/>
    <property type="evidence" value="ECO:0007669"/>
    <property type="project" value="TreeGrafter"/>
</dbReference>
<dbReference type="InterPro" id="IPR050164">
    <property type="entry name" value="Peptidase_C19"/>
</dbReference>
<evidence type="ECO:0000256" key="1">
    <source>
        <dbReference type="SAM" id="MobiDB-lite"/>
    </source>
</evidence>
<dbReference type="InterPro" id="IPR001763">
    <property type="entry name" value="Rhodanese-like_dom"/>
</dbReference>
<feature type="domain" description="Rhodanese" evidence="2">
    <location>
        <begin position="366"/>
        <end position="494"/>
    </location>
</feature>
<name>A0A9P8CKD2_9HYPO</name>
<dbReference type="Pfam" id="PF00443">
    <property type="entry name" value="UCH"/>
    <property type="match status" value="1"/>
</dbReference>
<dbReference type="GeneID" id="70290210"/>
<dbReference type="EMBL" id="MU251277">
    <property type="protein sequence ID" value="KAG9250439.1"/>
    <property type="molecule type" value="Genomic_DNA"/>
</dbReference>
<dbReference type="OrthoDB" id="292964at2759"/>
<dbReference type="SMART" id="SM00450">
    <property type="entry name" value="RHOD"/>
    <property type="match status" value="1"/>
</dbReference>
<dbReference type="PROSITE" id="PS50206">
    <property type="entry name" value="RHODANESE_3"/>
    <property type="match status" value="1"/>
</dbReference>
<gene>
    <name evidence="4" type="ORF">F5Z01DRAFT_361599</name>
</gene>
<dbReference type="SUPFAM" id="SSF54001">
    <property type="entry name" value="Cysteine proteinases"/>
    <property type="match status" value="1"/>
</dbReference>
<dbReference type="Gene3D" id="3.90.70.10">
    <property type="entry name" value="Cysteine proteinases"/>
    <property type="match status" value="1"/>
</dbReference>
<dbReference type="AlphaFoldDB" id="A0A9P8CKD2"/>
<dbReference type="CDD" id="cd02257">
    <property type="entry name" value="Peptidase_C19"/>
    <property type="match status" value="1"/>
</dbReference>
<dbReference type="InterPro" id="IPR028889">
    <property type="entry name" value="USP"/>
</dbReference>
<dbReference type="RefSeq" id="XP_046114363.1">
    <property type="nucleotide sequence ID" value="XM_046259307.1"/>
</dbReference>
<evidence type="ECO:0000259" key="2">
    <source>
        <dbReference type="PROSITE" id="PS50206"/>
    </source>
</evidence>
<feature type="region of interest" description="Disordered" evidence="1">
    <location>
        <begin position="274"/>
        <end position="310"/>
    </location>
</feature>
<feature type="compositionally biased region" description="Low complexity" evidence="1">
    <location>
        <begin position="141"/>
        <end position="158"/>
    </location>
</feature>
<dbReference type="GO" id="GO:0016579">
    <property type="term" value="P:protein deubiquitination"/>
    <property type="evidence" value="ECO:0007669"/>
    <property type="project" value="InterPro"/>
</dbReference>
<dbReference type="InterPro" id="IPR036873">
    <property type="entry name" value="Rhodanese-like_dom_sf"/>
</dbReference>
<accession>A0A9P8CKD2</accession>
<evidence type="ECO:0000313" key="4">
    <source>
        <dbReference type="EMBL" id="KAG9250439.1"/>
    </source>
</evidence>
<dbReference type="PANTHER" id="PTHR24006">
    <property type="entry name" value="UBIQUITIN CARBOXYL-TERMINAL HYDROLASE"/>
    <property type="match status" value="1"/>
</dbReference>
<dbReference type="InterPro" id="IPR001394">
    <property type="entry name" value="Peptidase_C19_UCH"/>
</dbReference>
<feature type="compositionally biased region" description="Low complexity" evidence="1">
    <location>
        <begin position="285"/>
        <end position="310"/>
    </location>
</feature>
<evidence type="ECO:0000259" key="3">
    <source>
        <dbReference type="PROSITE" id="PS50235"/>
    </source>
</evidence>
<feature type="region of interest" description="Disordered" evidence="1">
    <location>
        <begin position="1"/>
        <end position="38"/>
    </location>
</feature>
<organism evidence="4 5">
    <name type="scientific">Emericellopsis atlantica</name>
    <dbReference type="NCBI Taxonomy" id="2614577"/>
    <lineage>
        <taxon>Eukaryota</taxon>
        <taxon>Fungi</taxon>
        <taxon>Dikarya</taxon>
        <taxon>Ascomycota</taxon>
        <taxon>Pezizomycotina</taxon>
        <taxon>Sordariomycetes</taxon>
        <taxon>Hypocreomycetidae</taxon>
        <taxon>Hypocreales</taxon>
        <taxon>Bionectriaceae</taxon>
        <taxon>Emericellopsis</taxon>
    </lineage>
</organism>
<dbReference type="PROSITE" id="PS50235">
    <property type="entry name" value="USP_3"/>
    <property type="match status" value="1"/>
</dbReference>
<dbReference type="GO" id="GO:0004843">
    <property type="term" value="F:cysteine-type deubiquitinase activity"/>
    <property type="evidence" value="ECO:0007669"/>
    <property type="project" value="InterPro"/>
</dbReference>
<proteinExistence type="predicted"/>
<dbReference type="Gene3D" id="3.40.250.10">
    <property type="entry name" value="Rhodanese-like domain"/>
    <property type="match status" value="1"/>
</dbReference>
<dbReference type="Pfam" id="PF00581">
    <property type="entry name" value="Rhodanese"/>
    <property type="match status" value="1"/>
</dbReference>
<dbReference type="GO" id="GO:0005634">
    <property type="term" value="C:nucleus"/>
    <property type="evidence" value="ECO:0007669"/>
    <property type="project" value="TreeGrafter"/>
</dbReference>
<feature type="domain" description="USP" evidence="3">
    <location>
        <begin position="660"/>
        <end position="1028"/>
    </location>
</feature>
<evidence type="ECO:0008006" key="6">
    <source>
        <dbReference type="Google" id="ProtNLM"/>
    </source>
</evidence>
<protein>
    <recommendedName>
        <fullName evidence="6">USP domain-containing protein</fullName>
    </recommendedName>
</protein>
<dbReference type="InterPro" id="IPR038765">
    <property type="entry name" value="Papain-like_cys_pep_sf"/>
</dbReference>
<feature type="region of interest" description="Disordered" evidence="1">
    <location>
        <begin position="137"/>
        <end position="199"/>
    </location>
</feature>
<reference evidence="4" key="1">
    <citation type="journal article" date="2021" name="IMA Fungus">
        <title>Genomic characterization of three marine fungi, including Emericellopsis atlantica sp. nov. with signatures of a generalist lifestyle and marine biomass degradation.</title>
        <authorList>
            <person name="Hagestad O.C."/>
            <person name="Hou L."/>
            <person name="Andersen J.H."/>
            <person name="Hansen E.H."/>
            <person name="Altermark B."/>
            <person name="Li C."/>
            <person name="Kuhnert E."/>
            <person name="Cox R.J."/>
            <person name="Crous P.W."/>
            <person name="Spatafora J.W."/>
            <person name="Lail K."/>
            <person name="Amirebrahimi M."/>
            <person name="Lipzen A."/>
            <person name="Pangilinan J."/>
            <person name="Andreopoulos W."/>
            <person name="Hayes R.D."/>
            <person name="Ng V."/>
            <person name="Grigoriev I.V."/>
            <person name="Jackson S.A."/>
            <person name="Sutton T.D.S."/>
            <person name="Dobson A.D.W."/>
            <person name="Rama T."/>
        </authorList>
    </citation>
    <scope>NUCLEOTIDE SEQUENCE</scope>
    <source>
        <strain evidence="4">TS7</strain>
    </source>
</reference>
<dbReference type="Proteomes" id="UP000887229">
    <property type="component" value="Unassembled WGS sequence"/>
</dbReference>
<evidence type="ECO:0000313" key="5">
    <source>
        <dbReference type="Proteomes" id="UP000887229"/>
    </source>
</evidence>
<feature type="compositionally biased region" description="Polar residues" evidence="1">
    <location>
        <begin position="1"/>
        <end position="11"/>
    </location>
</feature>
<dbReference type="SUPFAM" id="SSF52821">
    <property type="entry name" value="Rhodanese/Cell cycle control phosphatase"/>
    <property type="match status" value="1"/>
</dbReference>
<comment type="caution">
    <text evidence="4">The sequence shown here is derived from an EMBL/GenBank/DDBJ whole genome shotgun (WGS) entry which is preliminary data.</text>
</comment>
<feature type="region of interest" description="Disordered" evidence="1">
    <location>
        <begin position="555"/>
        <end position="648"/>
    </location>
</feature>
<sequence>MAAINHASSPAPNGLPNASPARGTAQPLPHIDDVTAAPRDIDGSQSIKKLLEQCESSLKTAELMREFNKDVQALQGYLRSYIIAVQTIEGHRDYPEIQHNQSSQLHKKHIALLQQIKSLWPQYDGIKKKIIENNRITGVQRSVPRPSSASSSHSNGSVKPSNQQLDGVAPVPARKPEVRPKPQALHGNALKSNHARASSASSDLLAARFAKLQGPAASPGQDPRIKTHAFAHPLKPVGPREMPPGQLKRPNIGIDSSVPSLPQMPNAIYSPVRGNMSEESVRMPSSTPRGFSRTGSSTSVSCSPSASSLPPSKDYFTPVYSNSITSEPAAPTNGVFKESSAASSPRHSVDLAKRTIDAEELFKAMKSKNILIIDIRSREQFDDSHIMSRSIICIEPDILTRPDLNADDIAESLVLSPGQDQTLFERRDEFDLVVFYDDTSKGYPVVARTADEIAIMSLHRALVHLSYARELKQTPLLLKGGLEAWADLLGPRGLDSTSDSSTNAASLRINRTKSKYRARPMAPDDVRAWQEKLRTEELEKAASTEHYRTTEDFLRRFPDVSREPEDMSSAAVPELPRQPAGPPRPVKPLEYQPGRHAVEGLPAPLTQPKPAVSRPNHSGNAISSDPHDGVSNRDAGAQVASARSTKPFDQMTTKKERVYTGLNNPHNWCYANSVLQSLIVSSIGRELLYTDWAQTYKVPRKKGEQSDQAQLMTQILSTLFHWMETGNFEVMKASTLMNYTRSITTHDKSKEVLGDSHQHDAHEFMSFVLDELDRETNRQRHILAFDLDKPLDMRNKSVLDGALEYWSKYCDSSRSISDQHCGLMEVQSVCCQTCKTTTYRWGVIKQLVLYLSERDAQDRELTLQKLIRRYTAPEELTGFHCDACRAGDRTATIQRAFPRMPALLLVTIQRYGISRQSKIMAEVTWDLDTLDMAPFHPRPNAVPDKMRTDDKAFIGPFKYECVAVVEHYGDTTNSGHYTAYVRDPRTHGSAWLYCDDARITKANLQGHHANKVFRDGSRTPYVALFRMKSGS</sequence>